<dbReference type="NCBIfam" id="TIGR03552">
    <property type="entry name" value="F420_cofC"/>
    <property type="match status" value="1"/>
</dbReference>
<evidence type="ECO:0000256" key="2">
    <source>
        <dbReference type="ARBA" id="ARBA00022695"/>
    </source>
</evidence>
<reference evidence="6" key="1">
    <citation type="journal article" date="2021" name="Nat. Microbiol.">
        <title>Cocultivation of an ultrasmall environmental parasitic bacterium with lytic ability against bacteria associated with wastewater foams.</title>
        <authorList>
            <person name="Batinovic S."/>
            <person name="Rose J.J.A."/>
            <person name="Ratcliffe J."/>
            <person name="Seviour R.J."/>
            <person name="Petrovski S."/>
        </authorList>
    </citation>
    <scope>NUCLEOTIDE SEQUENCE</scope>
    <source>
        <strain evidence="6">CON9</strain>
    </source>
</reference>
<evidence type="ECO:0000256" key="5">
    <source>
        <dbReference type="HAMAP-Rule" id="MF_02114"/>
    </source>
</evidence>
<keyword evidence="4 5" id="KW-0342">GTP-binding</keyword>
<keyword evidence="2 5" id="KW-0548">Nucleotidyltransferase</keyword>
<dbReference type="Gene3D" id="3.90.550.10">
    <property type="entry name" value="Spore Coat Polysaccharide Biosynthesis Protein SpsA, Chain A"/>
    <property type="match status" value="1"/>
</dbReference>
<comment type="catalytic activity">
    <reaction evidence="5">
        <text>phosphoenolpyruvate + GTP + H(+) = enolpyruvoyl-2-diphospho-5'-guanosine + diphosphate</text>
        <dbReference type="Rhea" id="RHEA:30519"/>
        <dbReference type="ChEBI" id="CHEBI:15378"/>
        <dbReference type="ChEBI" id="CHEBI:33019"/>
        <dbReference type="ChEBI" id="CHEBI:37565"/>
        <dbReference type="ChEBI" id="CHEBI:58702"/>
        <dbReference type="ChEBI" id="CHEBI:143701"/>
        <dbReference type="EC" id="2.7.7.105"/>
    </reaction>
</comment>
<dbReference type="InterPro" id="IPR002835">
    <property type="entry name" value="CofC"/>
</dbReference>
<evidence type="ECO:0000313" key="6">
    <source>
        <dbReference type="EMBL" id="QHN37598.1"/>
    </source>
</evidence>
<dbReference type="PANTHER" id="PTHR40392">
    <property type="entry name" value="2-PHOSPHO-L-LACTATE GUANYLYLTRANSFERASE"/>
    <property type="match status" value="1"/>
</dbReference>
<dbReference type="Proteomes" id="UP001059836">
    <property type="component" value="Chromosome"/>
</dbReference>
<evidence type="ECO:0000256" key="3">
    <source>
        <dbReference type="ARBA" id="ARBA00022741"/>
    </source>
</evidence>
<comment type="pathway">
    <text evidence="5">Cofactor biosynthesis; coenzyme F420 biosynthesis.</text>
</comment>
<feature type="binding site" evidence="5">
    <location>
        <position position="153"/>
    </location>
    <ligand>
        <name>phosphoenolpyruvate</name>
        <dbReference type="ChEBI" id="CHEBI:58702"/>
    </ligand>
</feature>
<dbReference type="HAMAP" id="MF_02114">
    <property type="entry name" value="CofC"/>
    <property type="match status" value="1"/>
</dbReference>
<dbReference type="GO" id="GO:0043814">
    <property type="term" value="F:phospholactate guanylyltransferase activity"/>
    <property type="evidence" value="ECO:0007669"/>
    <property type="project" value="UniProtKB-EC"/>
</dbReference>
<name>A0ABX6INS4_9ACTN</name>
<sequence>MPADRPDHRPATDHTAAILAVKSLADAKSRLTGWDDHNRRALVTAMLADTIAAIRAAGCPHVWVVSPDPVVLREAADSGATGIAETLTGTGDGLNLAMAEGIGAARRRLPELRRVLLVQADLPAATGKQILEALVAAAPHRQALVADVRGDGTAMLVRDAHIGTPTRFGPDSAALHRRDGATELDPGRARWPGLRRDVDTAEDLVAAAALGVGVRTARVLCDGPDPDIPGTAECSPTACHRGRGYVMIDR</sequence>
<comment type="function">
    <text evidence="5">Guanylyltransferase that catalyzes the activation of phosphoenolpyruvate (PEP) as enolpyruvoyl-2-diphospho-5'-guanosine, via the condensation of PEP with GTP. It is involved in the biosynthesis of coenzyme F420, a hydride carrier cofactor.</text>
</comment>
<keyword evidence="1 5" id="KW-0808">Transferase</keyword>
<dbReference type="EC" id="2.7.7.105" evidence="5"/>
<feature type="binding site" evidence="5">
    <location>
        <position position="172"/>
    </location>
    <ligand>
        <name>phosphoenolpyruvate</name>
        <dbReference type="ChEBI" id="CHEBI:58702"/>
    </ligand>
</feature>
<dbReference type="EMBL" id="CP045809">
    <property type="protein sequence ID" value="QHN37598.1"/>
    <property type="molecule type" value="Genomic_DNA"/>
</dbReference>
<gene>
    <name evidence="6" type="primary">cofC</name>
    <name evidence="5" type="synonym">fbiD</name>
    <name evidence="6" type="ORF">GII31_14420</name>
</gene>
<accession>A0ABX6INS4</accession>
<protein>
    <recommendedName>
        <fullName evidence="5">Phosphoenolpyruvate guanylyltransferase</fullName>
        <shortName evidence="5">PEP guanylyltransferase</shortName>
        <ecNumber evidence="5">2.7.7.105</ecNumber>
    </recommendedName>
</protein>
<comment type="similarity">
    <text evidence="5">Belongs to the CofC family.</text>
</comment>
<keyword evidence="7" id="KW-1185">Reference proteome</keyword>
<evidence type="ECO:0000256" key="4">
    <source>
        <dbReference type="ARBA" id="ARBA00023134"/>
    </source>
</evidence>
<dbReference type="Pfam" id="PF01983">
    <property type="entry name" value="CofC"/>
    <property type="match status" value="1"/>
</dbReference>
<evidence type="ECO:0000313" key="7">
    <source>
        <dbReference type="Proteomes" id="UP001059836"/>
    </source>
</evidence>
<dbReference type="SUPFAM" id="SSF53448">
    <property type="entry name" value="Nucleotide-diphospho-sugar transferases"/>
    <property type="match status" value="1"/>
</dbReference>
<dbReference type="PANTHER" id="PTHR40392:SF1">
    <property type="entry name" value="2-PHOSPHO-L-LACTATE GUANYLYLTRANSFERASE"/>
    <property type="match status" value="1"/>
</dbReference>
<proteinExistence type="inferred from homology"/>
<feature type="binding site" evidence="5">
    <location>
        <position position="169"/>
    </location>
    <ligand>
        <name>phosphoenolpyruvate</name>
        <dbReference type="ChEBI" id="CHEBI:58702"/>
    </ligand>
</feature>
<evidence type="ECO:0000256" key="1">
    <source>
        <dbReference type="ARBA" id="ARBA00022679"/>
    </source>
</evidence>
<dbReference type="InterPro" id="IPR029044">
    <property type="entry name" value="Nucleotide-diphossugar_trans"/>
</dbReference>
<organism evidence="6 7">
    <name type="scientific">Gordonia pseudamarae</name>
    <dbReference type="NCBI Taxonomy" id="2831662"/>
    <lineage>
        <taxon>Bacteria</taxon>
        <taxon>Bacillati</taxon>
        <taxon>Actinomycetota</taxon>
        <taxon>Actinomycetes</taxon>
        <taxon>Mycobacteriales</taxon>
        <taxon>Gordoniaceae</taxon>
        <taxon>Gordonia</taxon>
    </lineage>
</organism>
<keyword evidence="3 5" id="KW-0547">Nucleotide-binding</keyword>